<proteinExistence type="predicted"/>
<dbReference type="CDD" id="cd19095">
    <property type="entry name" value="AKR_PA4992-like"/>
    <property type="match status" value="1"/>
</dbReference>
<organism evidence="3 4">
    <name type="scientific">Pseudomonas flexibilis</name>
    <dbReference type="NCBI Taxonomy" id="706570"/>
    <lineage>
        <taxon>Bacteria</taxon>
        <taxon>Pseudomonadati</taxon>
        <taxon>Pseudomonadota</taxon>
        <taxon>Gammaproteobacteria</taxon>
        <taxon>Pseudomonadales</taxon>
        <taxon>Pseudomonadaceae</taxon>
        <taxon>Pseudomonas</taxon>
    </lineage>
</organism>
<dbReference type="PANTHER" id="PTHR43312">
    <property type="entry name" value="D-THREO-ALDOSE 1-DEHYDROGENASE"/>
    <property type="match status" value="1"/>
</dbReference>
<feature type="domain" description="NADP-dependent oxidoreductase" evidence="2">
    <location>
        <begin position="46"/>
        <end position="294"/>
    </location>
</feature>
<dbReference type="InterPro" id="IPR036812">
    <property type="entry name" value="NAD(P)_OxRdtase_dom_sf"/>
</dbReference>
<evidence type="ECO:0000256" key="1">
    <source>
        <dbReference type="SAM" id="SignalP"/>
    </source>
</evidence>
<dbReference type="OrthoDB" id="8563187at2"/>
<protein>
    <submittedName>
        <fullName evidence="3">Aldo/keto reductase</fullName>
    </submittedName>
</protein>
<accession>A0A0B3BSG1</accession>
<dbReference type="RefSeq" id="WP_039607201.1">
    <property type="nucleotide sequence ID" value="NZ_FMUP01000004.1"/>
</dbReference>
<dbReference type="PROSITE" id="PS51318">
    <property type="entry name" value="TAT"/>
    <property type="match status" value="1"/>
</dbReference>
<dbReference type="Pfam" id="PF00248">
    <property type="entry name" value="Aldo_ket_red"/>
    <property type="match status" value="1"/>
</dbReference>
<dbReference type="InterPro" id="IPR053135">
    <property type="entry name" value="AKR2_Oxidoreductase"/>
</dbReference>
<dbReference type="SUPFAM" id="SSF51430">
    <property type="entry name" value="NAD(P)-linked oxidoreductase"/>
    <property type="match status" value="1"/>
</dbReference>
<dbReference type="AlphaFoldDB" id="A0A0B3BSG1"/>
<dbReference type="InterPro" id="IPR006311">
    <property type="entry name" value="TAT_signal"/>
</dbReference>
<dbReference type="Gene3D" id="3.20.20.100">
    <property type="entry name" value="NADP-dependent oxidoreductase domain"/>
    <property type="match status" value="1"/>
</dbReference>
<sequence length="306" mass="33936">MPSRRQFLLNATLLAALAQLPCGPLWAQTRLQQRAIPSTGEPLPVIGLGTSRTHDVPLDDEALQPLLEVLKTLVNGGARLIDTAPSYGNAERVCGRLVEQLAVRDKVFFATKVSASGEQAGRRQLESSFRALQTPQIDLVQVHNLQDTRTQLKLLREQKALGRIRYLGITHYREAAQQDVLDVLDVLAKEPGIDFVQINYSVGERLAEQRLLPWCADHGIAVLINRPFARGQLLSRVRDRPLPDWAMEVDATSWAQLLLKFILAQPAVTAVIPATSNPRYMADNLLAGRGRLPDARLRERIVAAFA</sequence>
<comment type="caution">
    <text evidence="3">The sequence shown here is derived from an EMBL/GenBank/DDBJ whole genome shotgun (WGS) entry which is preliminary data.</text>
</comment>
<keyword evidence="1" id="KW-0732">Signal</keyword>
<gene>
    <name evidence="3" type="ORF">PT85_16080</name>
</gene>
<evidence type="ECO:0000259" key="2">
    <source>
        <dbReference type="Pfam" id="PF00248"/>
    </source>
</evidence>
<dbReference type="STRING" id="706570.PT85_16080"/>
<dbReference type="PANTHER" id="PTHR43312:SF1">
    <property type="entry name" value="NADP-DEPENDENT OXIDOREDUCTASE DOMAIN-CONTAINING PROTEIN"/>
    <property type="match status" value="1"/>
</dbReference>
<dbReference type="InterPro" id="IPR023210">
    <property type="entry name" value="NADP_OxRdtase_dom"/>
</dbReference>
<evidence type="ECO:0000313" key="4">
    <source>
        <dbReference type="Proteomes" id="UP000030980"/>
    </source>
</evidence>
<evidence type="ECO:0000313" key="3">
    <source>
        <dbReference type="EMBL" id="KHO63991.1"/>
    </source>
</evidence>
<dbReference type="EMBL" id="JTAK01000006">
    <property type="protein sequence ID" value="KHO63991.1"/>
    <property type="molecule type" value="Genomic_DNA"/>
</dbReference>
<dbReference type="Proteomes" id="UP000030980">
    <property type="component" value="Unassembled WGS sequence"/>
</dbReference>
<feature type="chain" id="PRO_5002097827" evidence="1">
    <location>
        <begin position="28"/>
        <end position="306"/>
    </location>
</feature>
<keyword evidence="4" id="KW-1185">Reference proteome</keyword>
<name>A0A0B3BSG1_9PSED</name>
<reference evidence="3 4" key="1">
    <citation type="submission" date="2014-11" db="EMBL/GenBank/DDBJ databases">
        <title>Genome sequence of Pseudomonas tuomuerensis JCM 14085.</title>
        <authorList>
            <person name="Shin S.-K."/>
            <person name="Yi H."/>
        </authorList>
    </citation>
    <scope>NUCLEOTIDE SEQUENCE [LARGE SCALE GENOMIC DNA]</scope>
    <source>
        <strain evidence="3 4">JCM 14085</strain>
    </source>
</reference>
<feature type="signal peptide" evidence="1">
    <location>
        <begin position="1"/>
        <end position="27"/>
    </location>
</feature>